<dbReference type="InterPro" id="IPR007310">
    <property type="entry name" value="Aerobactin_biosyn_IucA/IucC_N"/>
</dbReference>
<name>A0ABX2LFQ3_9STAP</name>
<proteinExistence type="inferred from homology"/>
<dbReference type="PANTHER" id="PTHR34384:SF6">
    <property type="entry name" value="STAPHYLOFERRIN B SYNTHASE"/>
    <property type="match status" value="1"/>
</dbReference>
<gene>
    <name evidence="5" type="ORF">HUN84_00080</name>
</gene>
<sequence>MIQNAWQNADTNIQYRILNALIKESIWPEQTIITTQNHQLTIQYHGCILSTHFNRKSMMSRYDFKGPITYQCGNENKTITEVEKLLSILKHHFDIDIQQQLINEIIHSRDSFVEIYKQFDQRQHNVQSSMQFSCMPTTLNFFAWLQHLSDSNEINDLLYSESLVLEGHPTHPLTKTKLPLTMDEVKMYSPEFEKVIPLKIMLLQKDCAQATSIDGTEDFILREVIPEYQLRLRKYAQSIQISLEDYYVILVHPWQYNHTIYDKFSNWIAHKLLVTTPFEVDSKATLSFRTMSLINKPYHVKLPVNVQATSAVRTVSSVTTVDGPKLSKSLHNVLNQYSQLNVAIEPYGLCAKTNDDDARQLACIIREKPYIANNGVTIVTGALVNPNPIDQHITVDSYIEWVNGEVNKSGIITFMENYSRQLITPLLNLIQDYGIALEAHMQNTIVNLGPNFQMNFIVRDLGGSRIDLNTLTHKMNNIQITNQSLLAQTIEEVIAKFQHAVIQNQLAELIYHFSKKEIITEAELFHIVRKEVGVAINDHKPHAQALRDVLFGPTITVKALLRMRMTNRVKKYLNIQLENPIRKEV</sequence>
<evidence type="ECO:0000259" key="4">
    <source>
        <dbReference type="Pfam" id="PF06276"/>
    </source>
</evidence>
<reference evidence="5 6" key="1">
    <citation type="submission" date="2020-06" db="EMBL/GenBank/DDBJ databases">
        <title>Staphylococcus borealis sp. nov. -A novel member of the Staphylococcaceae family isolated from skin and blood in humans.</title>
        <authorList>
            <person name="Pain M."/>
            <person name="Wolden R."/>
            <person name="Jaen-Luchoro D."/>
            <person name="Salva-Serra F."/>
            <person name="Iglesias B.P."/>
            <person name="Karlsson R."/>
            <person name="Klingenberg C."/>
            <person name="Cavanagh J.P."/>
        </authorList>
    </citation>
    <scope>NUCLEOTIDE SEQUENCE [LARGE SCALE GENOMIC DNA]</scope>
    <source>
        <strain evidence="5 6">58-22</strain>
    </source>
</reference>
<evidence type="ECO:0000259" key="3">
    <source>
        <dbReference type="Pfam" id="PF04183"/>
    </source>
</evidence>
<comment type="similarity">
    <text evidence="2">Belongs to the IucA/IucC family.</text>
</comment>
<dbReference type="GeneID" id="74184991"/>
<feature type="domain" description="Aerobactin siderophore biosynthesis IucA/IucC-like C-terminal" evidence="4">
    <location>
        <begin position="414"/>
        <end position="570"/>
    </location>
</feature>
<comment type="pathway">
    <text evidence="1">Siderophore biosynthesis.</text>
</comment>
<evidence type="ECO:0000313" key="5">
    <source>
        <dbReference type="EMBL" id="NUI81158.1"/>
    </source>
</evidence>
<dbReference type="PANTHER" id="PTHR34384">
    <property type="entry name" value="L-2,3-DIAMINOPROPANOATE--CITRATE LIGASE"/>
    <property type="match status" value="1"/>
</dbReference>
<dbReference type="EMBL" id="JABVEG010000001">
    <property type="protein sequence ID" value="NUI81158.1"/>
    <property type="molecule type" value="Genomic_DNA"/>
</dbReference>
<dbReference type="Pfam" id="PF04183">
    <property type="entry name" value="IucA_IucC"/>
    <property type="match status" value="1"/>
</dbReference>
<protein>
    <submittedName>
        <fullName evidence="5">Siderophore synthetase</fullName>
    </submittedName>
</protein>
<keyword evidence="6" id="KW-1185">Reference proteome</keyword>
<dbReference type="InterPro" id="IPR022770">
    <property type="entry name" value="IucA/IucC-like_C"/>
</dbReference>
<evidence type="ECO:0000256" key="1">
    <source>
        <dbReference type="ARBA" id="ARBA00004924"/>
    </source>
</evidence>
<organism evidence="5 6">
    <name type="scientific">Staphylococcus borealis</name>
    <dbReference type="NCBI Taxonomy" id="2742203"/>
    <lineage>
        <taxon>Bacteria</taxon>
        <taxon>Bacillati</taxon>
        <taxon>Bacillota</taxon>
        <taxon>Bacilli</taxon>
        <taxon>Bacillales</taxon>
        <taxon>Staphylococcaceae</taxon>
        <taxon>Staphylococcus</taxon>
    </lineage>
</organism>
<evidence type="ECO:0000313" key="6">
    <source>
        <dbReference type="Proteomes" id="UP000610527"/>
    </source>
</evidence>
<dbReference type="Gene3D" id="1.10.510.40">
    <property type="match status" value="1"/>
</dbReference>
<accession>A0ABX2LFQ3</accession>
<comment type="caution">
    <text evidence="5">The sequence shown here is derived from an EMBL/GenBank/DDBJ whole genome shotgun (WGS) entry which is preliminary data.</text>
</comment>
<dbReference type="RefSeq" id="WP_053028528.1">
    <property type="nucleotide sequence ID" value="NZ_CUEE01000001.1"/>
</dbReference>
<dbReference type="Proteomes" id="UP000610527">
    <property type="component" value="Unassembled WGS sequence"/>
</dbReference>
<dbReference type="InterPro" id="IPR037455">
    <property type="entry name" value="LucA/IucC-like"/>
</dbReference>
<feature type="domain" description="Aerobactin siderophore biosynthesis IucA/IucC N-terminal" evidence="3">
    <location>
        <begin position="157"/>
        <end position="384"/>
    </location>
</feature>
<dbReference type="Pfam" id="PF06276">
    <property type="entry name" value="FhuF"/>
    <property type="match status" value="1"/>
</dbReference>
<evidence type="ECO:0000256" key="2">
    <source>
        <dbReference type="ARBA" id="ARBA00007832"/>
    </source>
</evidence>